<evidence type="ECO:0000259" key="3">
    <source>
        <dbReference type="Pfam" id="PF00535"/>
    </source>
</evidence>
<proteinExistence type="predicted"/>
<evidence type="ECO:0000256" key="2">
    <source>
        <dbReference type="ARBA" id="ARBA00022679"/>
    </source>
</evidence>
<keyword evidence="1 4" id="KW-0328">Glycosyltransferase</keyword>
<dbReference type="PANTHER" id="PTHR22916:SF51">
    <property type="entry name" value="GLYCOSYLTRANSFERASE EPSH-RELATED"/>
    <property type="match status" value="1"/>
</dbReference>
<name>A0A378P1F6_9FIRM</name>
<feature type="domain" description="Glycosyltransferase 2-like" evidence="3">
    <location>
        <begin position="9"/>
        <end position="147"/>
    </location>
</feature>
<dbReference type="Proteomes" id="UP000255234">
    <property type="component" value="Unassembled WGS sequence"/>
</dbReference>
<dbReference type="InterPro" id="IPR029044">
    <property type="entry name" value="Nucleotide-diphossugar_trans"/>
</dbReference>
<accession>A0A378P1F6</accession>
<keyword evidence="2 4" id="KW-0808">Transferase</keyword>
<evidence type="ECO:0000313" key="5">
    <source>
        <dbReference type="Proteomes" id="UP000255234"/>
    </source>
</evidence>
<dbReference type="EMBL" id="UGPP01000001">
    <property type="protein sequence ID" value="STY72098.1"/>
    <property type="molecule type" value="Genomic_DNA"/>
</dbReference>
<protein>
    <submittedName>
        <fullName evidence="4">PGL/p-HBAD biosynthesis glycosyltransferase Rv2957/MT3031</fullName>
        <ecNumber evidence="4">2.4.1.-</ecNumber>
    </submittedName>
</protein>
<organism evidence="4 5">
    <name type="scientific">Megamonas hypermegale</name>
    <dbReference type="NCBI Taxonomy" id="158847"/>
    <lineage>
        <taxon>Bacteria</taxon>
        <taxon>Bacillati</taxon>
        <taxon>Bacillota</taxon>
        <taxon>Negativicutes</taxon>
        <taxon>Selenomonadales</taxon>
        <taxon>Selenomonadaceae</taxon>
        <taxon>Megamonas</taxon>
    </lineage>
</organism>
<dbReference type="InterPro" id="IPR001173">
    <property type="entry name" value="Glyco_trans_2-like"/>
</dbReference>
<dbReference type="PANTHER" id="PTHR22916">
    <property type="entry name" value="GLYCOSYLTRANSFERASE"/>
    <property type="match status" value="1"/>
</dbReference>
<reference evidence="4 5" key="1">
    <citation type="submission" date="2018-06" db="EMBL/GenBank/DDBJ databases">
        <authorList>
            <consortium name="Pathogen Informatics"/>
            <person name="Doyle S."/>
        </authorList>
    </citation>
    <scope>NUCLEOTIDE SEQUENCE [LARGE SCALE GENOMIC DNA]</scope>
    <source>
        <strain evidence="4 5">NCTC10571</strain>
    </source>
</reference>
<dbReference type="Gene3D" id="3.90.550.10">
    <property type="entry name" value="Spore Coat Polysaccharide Biosynthesis Protein SpsA, Chain A"/>
    <property type="match status" value="1"/>
</dbReference>
<dbReference type="RefSeq" id="WP_181805718.1">
    <property type="nucleotide sequence ID" value="NZ_UGPP01000001.1"/>
</dbReference>
<sequence length="351" mass="42195">MDNKKIFFSIIMPVFNTEEYLNKAINSILNQTFKDFEFILIDDNSSDGSYNICLEYAKKDKRIILMKNDRNMGVSATRNRGLDIAKGNYVTFIDSDDYIDLEVLFKVYDKIKSMNVAIDCLKYGVVEEYFVKNKLEYKKECSLSNFFSENKNEIQNEILKLEQIPLFGYSCNSFYYLKIIRENDIKFRNYSMNEDFIFNMEYFSFIKNFCFMNFLGYYYAKRGNNSLSSKKQDNYYELHMMKIDKFLNICNKSNNLTQENKELIYWMYVRYIYSTIERNLSNKDYLINLINNIKKEKLYNQFLLVEFKNITMKQKIMIYILKTQKSKILIAFVKLISWIKNKLPIFFAKIK</sequence>
<evidence type="ECO:0000313" key="4">
    <source>
        <dbReference type="EMBL" id="STY72098.1"/>
    </source>
</evidence>
<evidence type="ECO:0000256" key="1">
    <source>
        <dbReference type="ARBA" id="ARBA00022676"/>
    </source>
</evidence>
<dbReference type="SUPFAM" id="SSF53448">
    <property type="entry name" value="Nucleotide-diphospho-sugar transferases"/>
    <property type="match status" value="1"/>
</dbReference>
<dbReference type="Pfam" id="PF00535">
    <property type="entry name" value="Glycos_transf_2"/>
    <property type="match status" value="1"/>
</dbReference>
<dbReference type="CDD" id="cd00761">
    <property type="entry name" value="Glyco_tranf_GTA_type"/>
    <property type="match status" value="1"/>
</dbReference>
<dbReference type="EC" id="2.4.1.-" evidence="4"/>
<dbReference type="AlphaFoldDB" id="A0A378P1F6"/>
<dbReference type="GO" id="GO:0016757">
    <property type="term" value="F:glycosyltransferase activity"/>
    <property type="evidence" value="ECO:0007669"/>
    <property type="project" value="UniProtKB-KW"/>
</dbReference>
<gene>
    <name evidence="4" type="ORF">NCTC10571_02288</name>
</gene>